<protein>
    <submittedName>
        <fullName evidence="1">Uncharacterized protein</fullName>
    </submittedName>
</protein>
<reference evidence="2" key="1">
    <citation type="journal article" date="2024" name="Front. Bioeng. Biotechnol.">
        <title>Genome-scale model development and genomic sequencing of the oleaginous clade Lipomyces.</title>
        <authorList>
            <person name="Czajka J.J."/>
            <person name="Han Y."/>
            <person name="Kim J."/>
            <person name="Mondo S.J."/>
            <person name="Hofstad B.A."/>
            <person name="Robles A."/>
            <person name="Haridas S."/>
            <person name="Riley R."/>
            <person name="LaButti K."/>
            <person name="Pangilinan J."/>
            <person name="Andreopoulos W."/>
            <person name="Lipzen A."/>
            <person name="Yan J."/>
            <person name="Wang M."/>
            <person name="Ng V."/>
            <person name="Grigoriev I.V."/>
            <person name="Spatafora J.W."/>
            <person name="Magnuson J.K."/>
            <person name="Baker S.E."/>
            <person name="Pomraning K.R."/>
        </authorList>
    </citation>
    <scope>NUCLEOTIDE SEQUENCE [LARGE SCALE GENOMIC DNA]</scope>
    <source>
        <strain evidence="2">CBS 7786</strain>
    </source>
</reference>
<proteinExistence type="predicted"/>
<dbReference type="EMBL" id="MU971501">
    <property type="protein sequence ID" value="KAK9234212.1"/>
    <property type="molecule type" value="Genomic_DNA"/>
</dbReference>
<evidence type="ECO:0000313" key="2">
    <source>
        <dbReference type="Proteomes" id="UP001433508"/>
    </source>
</evidence>
<accession>A0ACC3SRL4</accession>
<sequence length="297" mass="33029">MAPSVIVVGAGGNLGPSIVQALLARRGDFSRVAILAAPEKKSKFAKLEPQGVELVLGDYKESKPYKGFDVVISLAGNEIMKFQPQMIDAAVSAGVTHFYSSEFGVDISQTPFLTERYFRDKHITRDHLRAKAKEVPELHFTFIIIGVFAETFALTPAFGVDQEKKEFTFYGDLETERSFSSMADTAKYTVESILIPFEPGQHERTLKVPNGNWMVKDAIKLLGEVQGVQYTVNVNPLDEARQLQEKSRLSGDTTGELAFSLKSLFGATYAAVPNPWDNDKFSFTPMTLKEMFVSFFQ</sequence>
<comment type="caution">
    <text evidence="1">The sequence shown here is derived from an EMBL/GenBank/DDBJ whole genome shotgun (WGS) entry which is preliminary data.</text>
</comment>
<evidence type="ECO:0000313" key="1">
    <source>
        <dbReference type="EMBL" id="KAK9234212.1"/>
    </source>
</evidence>
<organism evidence="1 2">
    <name type="scientific">Lipomyces kononenkoae</name>
    <name type="common">Yeast</name>
    <dbReference type="NCBI Taxonomy" id="34357"/>
    <lineage>
        <taxon>Eukaryota</taxon>
        <taxon>Fungi</taxon>
        <taxon>Dikarya</taxon>
        <taxon>Ascomycota</taxon>
        <taxon>Saccharomycotina</taxon>
        <taxon>Lipomycetes</taxon>
        <taxon>Lipomycetales</taxon>
        <taxon>Lipomycetaceae</taxon>
        <taxon>Lipomyces</taxon>
    </lineage>
</organism>
<gene>
    <name evidence="1" type="ORF">V1525DRAFT_74211</name>
</gene>
<dbReference type="Proteomes" id="UP001433508">
    <property type="component" value="Unassembled WGS sequence"/>
</dbReference>
<keyword evidence="2" id="KW-1185">Reference proteome</keyword>
<name>A0ACC3SRL4_LIPKO</name>